<sequence length="222" mass="25607">MSTQPRVALFGEKTVYKVNNLEVKRIVIMIYNAMVYDISRGEVNLNKISERICALLDETPFELIMTKLPAGTSDSGGYLKEEVYANIITYIKRSITGGRIFNIITKHVFDGSGSVFSDPIPLYLLYAATNTQRYRPSSYQPHVIPPYEYLYMQDNNPQFKEVHVKNKLIHAVRKDISDAKKSMPEITIIIPSLYPFLKYILILLGLIFFTMFIWVCFYKHNA</sequence>
<dbReference type="InParanoid" id="I3EFN9"/>
<keyword evidence="3" id="KW-1185">Reference proteome</keyword>
<dbReference type="EMBL" id="GL870879">
    <property type="protein sequence ID" value="EIJ88036.1"/>
    <property type="molecule type" value="Genomic_DNA"/>
</dbReference>
<keyword evidence="1" id="KW-0472">Membrane</keyword>
<evidence type="ECO:0000313" key="2">
    <source>
        <dbReference type="EMBL" id="EIJ88036.1"/>
    </source>
</evidence>
<dbReference type="HOGENOM" id="CLU_1245695_0_0_1"/>
<organism evidence="2 3">
    <name type="scientific">Nematocida parisii (strain ERTm3)</name>
    <name type="common">Nematode killer fungus</name>
    <dbReference type="NCBI Taxonomy" id="935791"/>
    <lineage>
        <taxon>Eukaryota</taxon>
        <taxon>Fungi</taxon>
        <taxon>Fungi incertae sedis</taxon>
        <taxon>Microsporidia</taxon>
        <taxon>Nematocida</taxon>
    </lineage>
</organism>
<name>I3EFN9_NEMP3</name>
<dbReference type="VEuPathDB" id="MicrosporidiaDB:NEQG_01480"/>
<keyword evidence="1" id="KW-0812">Transmembrane</keyword>
<reference evidence="2" key="1">
    <citation type="submission" date="2011-01" db="EMBL/GenBank/DDBJ databases">
        <title>The Genome Sequence of Nematocida parisii strain ERTm3.</title>
        <authorList>
            <consortium name="The Broad Institute Genome Sequencing Platform"/>
            <consortium name="The Broad Institute Genome Sequencing Center for Infectious Disease"/>
            <person name="Cuomo C."/>
            <person name="Troemel E."/>
            <person name="Young S.K."/>
            <person name="Zeng Q."/>
            <person name="Gargeya S."/>
            <person name="Fitzgerald M."/>
            <person name="Haas B."/>
            <person name="Abouelleil A."/>
            <person name="Alvarado L."/>
            <person name="Arachchi H.M."/>
            <person name="Berlin A."/>
            <person name="Chapman S.B."/>
            <person name="Gearin G."/>
            <person name="Goldberg J."/>
            <person name="Griggs A."/>
            <person name="Gujja S."/>
            <person name="Hansen M."/>
            <person name="Heiman D."/>
            <person name="Howarth C."/>
            <person name="Larimer J."/>
            <person name="Lui A."/>
            <person name="MacDonald P.J.P."/>
            <person name="McCowen C."/>
            <person name="Montmayeur A."/>
            <person name="Murphy C."/>
            <person name="Neiman D."/>
            <person name="Pearson M."/>
            <person name="Priest M."/>
            <person name="Roberts A."/>
            <person name="Saif S."/>
            <person name="Shea T."/>
            <person name="Sisk P."/>
            <person name="Stolte C."/>
            <person name="Sykes S."/>
            <person name="Wortman J."/>
            <person name="Nusbaum C."/>
            <person name="Birren B."/>
        </authorList>
    </citation>
    <scope>NUCLEOTIDE SEQUENCE</scope>
    <source>
        <strain evidence="2">ERTm3</strain>
    </source>
</reference>
<dbReference type="OrthoDB" id="10285150at2759"/>
<proteinExistence type="predicted"/>
<feature type="transmembrane region" description="Helical" evidence="1">
    <location>
        <begin position="196"/>
        <end position="218"/>
    </location>
</feature>
<evidence type="ECO:0000256" key="1">
    <source>
        <dbReference type="SAM" id="Phobius"/>
    </source>
</evidence>
<dbReference type="AlphaFoldDB" id="I3EFN9"/>
<dbReference type="Proteomes" id="UP000002872">
    <property type="component" value="Unassembled WGS sequence"/>
</dbReference>
<evidence type="ECO:0000313" key="3">
    <source>
        <dbReference type="Proteomes" id="UP000002872"/>
    </source>
</evidence>
<keyword evidence="1" id="KW-1133">Transmembrane helix</keyword>
<protein>
    <submittedName>
        <fullName evidence="2">Uncharacterized protein</fullName>
    </submittedName>
</protein>
<gene>
    <name evidence="2" type="ORF">NEQG_01480</name>
</gene>
<accession>I3EFN9</accession>